<dbReference type="GO" id="GO:0009307">
    <property type="term" value="P:DNA restriction-modification system"/>
    <property type="evidence" value="ECO:0007669"/>
    <property type="project" value="UniProtKB-KW"/>
</dbReference>
<dbReference type="HOGENOM" id="CLU_2412505_0_0_6"/>
<keyword evidence="2" id="KW-0238">DNA-binding</keyword>
<evidence type="ECO:0000313" key="3">
    <source>
        <dbReference type="EMBL" id="AIC10918.1"/>
    </source>
</evidence>
<dbReference type="PATRIC" id="fig|155920.8.peg.151"/>
<organism evidence="3 4">
    <name type="scientific">Xylella fastidiosa subsp. sandyi Ann-1</name>
    <dbReference type="NCBI Taxonomy" id="155920"/>
    <lineage>
        <taxon>Bacteria</taxon>
        <taxon>Pseudomonadati</taxon>
        <taxon>Pseudomonadota</taxon>
        <taxon>Gammaproteobacteria</taxon>
        <taxon>Lysobacterales</taxon>
        <taxon>Lysobacteraceae</taxon>
        <taxon>Xylella</taxon>
    </lineage>
</organism>
<keyword evidence="1" id="KW-0680">Restriction system</keyword>
<accession>A0A060H5V7</accession>
<proteinExistence type="predicted"/>
<sequence length="92" mass="10489">MSRIDELIAALCPEGVGFKTLGEIFDMKAGKFISSNEISKNQDEHFLYPCYGGNGIRGFVRQNNQEGKYILNRASRGMRKCEANSWKILRNR</sequence>
<dbReference type="KEGG" id="xfs:D934_00610"/>
<protein>
    <recommendedName>
        <fullName evidence="5">Restriction endonuclease subunit S</fullName>
    </recommendedName>
</protein>
<reference evidence="3 4" key="1">
    <citation type="submission" date="2013-08" db="EMBL/GenBank/DDBJ databases">
        <authorList>
            <person name="Stouthamer R."/>
            <person name="Nunney L."/>
        </authorList>
    </citation>
    <scope>NUCLEOTIDE SEQUENCE [LARGE SCALE GENOMIC DNA]</scope>
    <source>
        <strain evidence="4">ann-1</strain>
    </source>
</reference>
<dbReference type="Gene3D" id="3.90.220.20">
    <property type="entry name" value="DNA methylase specificity domains"/>
    <property type="match status" value="1"/>
</dbReference>
<dbReference type="AlphaFoldDB" id="A0A060H5V7"/>
<dbReference type="GO" id="GO:0003677">
    <property type="term" value="F:DNA binding"/>
    <property type="evidence" value="ECO:0007669"/>
    <property type="project" value="UniProtKB-KW"/>
</dbReference>
<gene>
    <name evidence="3" type="ORF">D934_00610</name>
</gene>
<dbReference type="SUPFAM" id="SSF116734">
    <property type="entry name" value="DNA methylase specificity domain"/>
    <property type="match status" value="1"/>
</dbReference>
<evidence type="ECO:0000256" key="2">
    <source>
        <dbReference type="ARBA" id="ARBA00023125"/>
    </source>
</evidence>
<evidence type="ECO:0008006" key="5">
    <source>
        <dbReference type="Google" id="ProtNLM"/>
    </source>
</evidence>
<dbReference type="EMBL" id="CP006696">
    <property type="protein sequence ID" value="AIC10918.1"/>
    <property type="molecule type" value="Genomic_DNA"/>
</dbReference>
<evidence type="ECO:0000313" key="4">
    <source>
        <dbReference type="Proteomes" id="UP000027215"/>
    </source>
</evidence>
<dbReference type="Proteomes" id="UP000027215">
    <property type="component" value="Chromosome"/>
</dbReference>
<dbReference type="InterPro" id="IPR044946">
    <property type="entry name" value="Restrct_endonuc_typeI_TRD_sf"/>
</dbReference>
<evidence type="ECO:0000256" key="1">
    <source>
        <dbReference type="ARBA" id="ARBA00022747"/>
    </source>
</evidence>
<name>A0A060H5V7_XYLFS</name>